<keyword evidence="1" id="KW-0472">Membrane</keyword>
<organism evidence="2 3">
    <name type="scientific">Suipraeoptans intestinalis</name>
    <dbReference type="NCBI Taxonomy" id="2606628"/>
    <lineage>
        <taxon>Bacteria</taxon>
        <taxon>Bacillati</taxon>
        <taxon>Bacillota</taxon>
        <taxon>Clostridia</taxon>
        <taxon>Lachnospirales</taxon>
        <taxon>Lachnospiraceae</taxon>
        <taxon>Suipraeoptans</taxon>
    </lineage>
</organism>
<feature type="transmembrane region" description="Helical" evidence="1">
    <location>
        <begin position="205"/>
        <end position="223"/>
    </location>
</feature>
<sequence length="249" mass="28940">MKLLSKSVAAGSMVLVIFAMLLTSFQIAMYGDGGYGFFKKEYRKYQVADQLDMREEDLEKVTVYMMDYLIGKEEKLSIETTVDGKRQDFFNDQDRLHMEDVQRLFLGGLRLQNICLILALLGCLWIRFQEREWKRRIAVGYRNAAWLLGGAAIILAVWCAVDFSQVFVIFHKLFFRNDLWLFDPETDYMIQMLPEGFFFDMVKRIGGIFFLFFGGIYLAAWLYRRKEGKNLAKSAGGAAEKPQKVRSNK</sequence>
<dbReference type="RefSeq" id="WP_154475985.1">
    <property type="nucleotide sequence ID" value="NZ_VULY01000018.1"/>
</dbReference>
<dbReference type="InterPro" id="IPR010178">
    <property type="entry name" value="Lit"/>
</dbReference>
<dbReference type="EMBL" id="VULY01000018">
    <property type="protein sequence ID" value="MSR93174.1"/>
    <property type="molecule type" value="Genomic_DNA"/>
</dbReference>
<keyword evidence="1" id="KW-1133">Transmembrane helix</keyword>
<dbReference type="NCBIfam" id="TIGR01906">
    <property type="entry name" value="integ_TIGR01906"/>
    <property type="match status" value="1"/>
</dbReference>
<dbReference type="AlphaFoldDB" id="A0A6N7US03"/>
<dbReference type="Pfam" id="PF07314">
    <property type="entry name" value="Lit"/>
    <property type="match status" value="1"/>
</dbReference>
<accession>A0A6N7US03</accession>
<proteinExistence type="predicted"/>
<dbReference type="Proteomes" id="UP000434409">
    <property type="component" value="Unassembled WGS sequence"/>
</dbReference>
<name>A0A6N7US03_9FIRM</name>
<feature type="transmembrane region" description="Helical" evidence="1">
    <location>
        <begin position="146"/>
        <end position="170"/>
    </location>
</feature>
<evidence type="ECO:0000256" key="1">
    <source>
        <dbReference type="SAM" id="Phobius"/>
    </source>
</evidence>
<keyword evidence="1" id="KW-0812">Transmembrane</keyword>
<reference evidence="2 3" key="1">
    <citation type="submission" date="2019-08" db="EMBL/GenBank/DDBJ databases">
        <title>In-depth cultivation of the pig gut microbiome towards novel bacterial diversity and tailored functional studies.</title>
        <authorList>
            <person name="Wylensek D."/>
            <person name="Hitch T.C.A."/>
            <person name="Clavel T."/>
        </authorList>
    </citation>
    <scope>NUCLEOTIDE SEQUENCE [LARGE SCALE GENOMIC DNA]</scope>
    <source>
        <strain evidence="2 3">68-1-5</strain>
    </source>
</reference>
<evidence type="ECO:0000313" key="3">
    <source>
        <dbReference type="Proteomes" id="UP000434409"/>
    </source>
</evidence>
<gene>
    <name evidence="2" type="ORF">FYJ34_02475</name>
</gene>
<evidence type="ECO:0000313" key="2">
    <source>
        <dbReference type="EMBL" id="MSR93174.1"/>
    </source>
</evidence>
<feature type="transmembrane region" description="Helical" evidence="1">
    <location>
        <begin position="104"/>
        <end position="126"/>
    </location>
</feature>
<protein>
    <submittedName>
        <fullName evidence="2">TIGR01906 family membrane protein</fullName>
    </submittedName>
</protein>
<feature type="transmembrane region" description="Helical" evidence="1">
    <location>
        <begin position="7"/>
        <end position="29"/>
    </location>
</feature>
<comment type="caution">
    <text evidence="2">The sequence shown here is derived from an EMBL/GenBank/DDBJ whole genome shotgun (WGS) entry which is preliminary data.</text>
</comment>
<keyword evidence="3" id="KW-1185">Reference proteome</keyword>